<comment type="similarity">
    <text evidence="2 7">Belongs to the UPF0056 (MarC) family.</text>
</comment>
<comment type="caution">
    <text evidence="8">The sequence shown here is derived from an EMBL/GenBank/DDBJ whole genome shotgun (WGS) entry which is preliminary data.</text>
</comment>
<dbReference type="PANTHER" id="PTHR33508:SF1">
    <property type="entry name" value="UPF0056 MEMBRANE PROTEIN YHCE"/>
    <property type="match status" value="1"/>
</dbReference>
<evidence type="ECO:0000313" key="9">
    <source>
        <dbReference type="Proteomes" id="UP000214610"/>
    </source>
</evidence>
<keyword evidence="6 7" id="KW-0472">Membrane</keyword>
<feature type="transmembrane region" description="Helical" evidence="7">
    <location>
        <begin position="12"/>
        <end position="35"/>
    </location>
</feature>
<keyword evidence="9" id="KW-1185">Reference proteome</keyword>
<comment type="subcellular location">
    <subcellularLocation>
        <location evidence="1 7">Cell membrane</location>
        <topology evidence="1 7">Multi-pass membrane protein</topology>
    </subcellularLocation>
</comment>
<keyword evidence="3" id="KW-1003">Cell membrane</keyword>
<dbReference type="NCBIfam" id="TIGR00427">
    <property type="entry name" value="NAAT family transporter"/>
    <property type="match status" value="1"/>
</dbReference>
<evidence type="ECO:0000313" key="8">
    <source>
        <dbReference type="EMBL" id="OXE49682.1"/>
    </source>
</evidence>
<keyword evidence="4 7" id="KW-0812">Transmembrane</keyword>
<reference evidence="9" key="1">
    <citation type="submission" date="2017-05" db="EMBL/GenBank/DDBJ databases">
        <title>Improved OligoMM genomes.</title>
        <authorList>
            <person name="Garzetti D."/>
        </authorList>
    </citation>
    <scope>NUCLEOTIDE SEQUENCE [LARGE SCALE GENOMIC DNA]</scope>
    <source>
        <strain evidence="9">YL45</strain>
    </source>
</reference>
<organism evidence="8 9">
    <name type="scientific">Turicimonas muris</name>
    <dbReference type="NCBI Taxonomy" id="1796652"/>
    <lineage>
        <taxon>Bacteria</taxon>
        <taxon>Pseudomonadati</taxon>
        <taxon>Pseudomonadota</taxon>
        <taxon>Betaproteobacteria</taxon>
        <taxon>Burkholderiales</taxon>
        <taxon>Sutterellaceae</taxon>
        <taxon>Turicimonas</taxon>
    </lineage>
</organism>
<evidence type="ECO:0000256" key="4">
    <source>
        <dbReference type="ARBA" id="ARBA00022692"/>
    </source>
</evidence>
<evidence type="ECO:0000256" key="5">
    <source>
        <dbReference type="ARBA" id="ARBA00022989"/>
    </source>
</evidence>
<dbReference type="Pfam" id="PF01914">
    <property type="entry name" value="MarC"/>
    <property type="match status" value="1"/>
</dbReference>
<dbReference type="PANTHER" id="PTHR33508">
    <property type="entry name" value="UPF0056 MEMBRANE PROTEIN YHCE"/>
    <property type="match status" value="1"/>
</dbReference>
<dbReference type="AlphaFoldDB" id="A0A227KNM5"/>
<dbReference type="Proteomes" id="UP000214610">
    <property type="component" value="Unassembled WGS sequence"/>
</dbReference>
<feature type="transmembrane region" description="Helical" evidence="7">
    <location>
        <begin position="192"/>
        <end position="209"/>
    </location>
</feature>
<dbReference type="GO" id="GO:0005886">
    <property type="term" value="C:plasma membrane"/>
    <property type="evidence" value="ECO:0007669"/>
    <property type="project" value="UniProtKB-SubCell"/>
</dbReference>
<dbReference type="InterPro" id="IPR002771">
    <property type="entry name" value="Multi_antbiot-R_MarC"/>
</dbReference>
<evidence type="ECO:0000256" key="6">
    <source>
        <dbReference type="ARBA" id="ARBA00023136"/>
    </source>
</evidence>
<dbReference type="RefSeq" id="WP_066593097.1">
    <property type="nucleotide sequence ID" value="NZ_CAJTBZ010000044.1"/>
</dbReference>
<keyword evidence="5 7" id="KW-1133">Transmembrane helix</keyword>
<evidence type="ECO:0000256" key="1">
    <source>
        <dbReference type="ARBA" id="ARBA00004651"/>
    </source>
</evidence>
<sequence>MDFSLSQFSNTFLYVYSSLITVINPIGGGLFFLSMTMSATREIRGKLAARIAVYCFFMTVVSLWIGSFILSFFGISLGVLRVGGGLVLFGAGWAMLNAPTAEDAPVDPAKKISTSELMAKAFYPLTLPLTIGPGAISVATAIGTSTEINLTNILAVNLAALATTLTIFVCFKYSDRITARLGATGSDAIQRIFSFILLCLGVQILWTGVSDLVTKLVVSLPH</sequence>
<proteinExistence type="inferred from homology"/>
<protein>
    <recommendedName>
        <fullName evidence="7">UPF0056 membrane protein</fullName>
    </recommendedName>
</protein>
<dbReference type="EMBL" id="NHMP01000003">
    <property type="protein sequence ID" value="OXE49682.1"/>
    <property type="molecule type" value="Genomic_DNA"/>
</dbReference>
<feature type="transmembrane region" description="Helical" evidence="7">
    <location>
        <begin position="148"/>
        <end position="171"/>
    </location>
</feature>
<feature type="transmembrane region" description="Helical" evidence="7">
    <location>
        <begin position="47"/>
        <end position="73"/>
    </location>
</feature>
<evidence type="ECO:0000256" key="3">
    <source>
        <dbReference type="ARBA" id="ARBA00022475"/>
    </source>
</evidence>
<feature type="transmembrane region" description="Helical" evidence="7">
    <location>
        <begin position="121"/>
        <end position="142"/>
    </location>
</feature>
<accession>A0A227KNM5</accession>
<name>A0A227KNM5_9BURK</name>
<gene>
    <name evidence="8" type="ORF">ADH67_06025</name>
</gene>
<evidence type="ECO:0000256" key="7">
    <source>
        <dbReference type="RuleBase" id="RU362048"/>
    </source>
</evidence>
<feature type="transmembrane region" description="Helical" evidence="7">
    <location>
        <begin position="79"/>
        <end position="100"/>
    </location>
</feature>
<dbReference type="GeneID" id="78361585"/>
<evidence type="ECO:0000256" key="2">
    <source>
        <dbReference type="ARBA" id="ARBA00009784"/>
    </source>
</evidence>